<evidence type="ECO:0000313" key="2">
    <source>
        <dbReference type="EMBL" id="CCG06674.1"/>
    </source>
</evidence>
<dbReference type="PATRIC" id="fig|1150469.3.peg.80"/>
<dbReference type="EMBL" id="HE663493">
    <property type="protein sequence ID" value="CCG06674.1"/>
    <property type="molecule type" value="Genomic_DNA"/>
</dbReference>
<dbReference type="PANTHER" id="PTHR43415:SF3">
    <property type="entry name" value="GNAT-FAMILY ACETYLTRANSFERASE"/>
    <property type="match status" value="1"/>
</dbReference>
<dbReference type="PANTHER" id="PTHR43415">
    <property type="entry name" value="SPERMIDINE N(1)-ACETYLTRANSFERASE"/>
    <property type="match status" value="1"/>
</dbReference>
<reference evidence="2 3" key="1">
    <citation type="submission" date="2012-02" db="EMBL/GenBank/DDBJ databases">
        <title>Shotgun genome sequence of Phaeospirillum photometricum DSM 122.</title>
        <authorList>
            <person name="Duquesne K."/>
            <person name="Sturgis J."/>
        </authorList>
    </citation>
    <scope>NUCLEOTIDE SEQUENCE [LARGE SCALE GENOMIC DNA]</scope>
    <source>
        <strain evidence="3">DSM122</strain>
    </source>
</reference>
<dbReference type="AlphaFoldDB" id="H6SIP7"/>
<evidence type="ECO:0000259" key="1">
    <source>
        <dbReference type="PROSITE" id="PS51186"/>
    </source>
</evidence>
<dbReference type="eggNOG" id="COG1670">
    <property type="taxonomic scope" value="Bacteria"/>
</dbReference>
<dbReference type="Pfam" id="PF00583">
    <property type="entry name" value="Acetyltransf_1"/>
    <property type="match status" value="1"/>
</dbReference>
<dbReference type="OrthoDB" id="5815030at2"/>
<organism evidence="2 3">
    <name type="scientific">Pararhodospirillum photometricum DSM 122</name>
    <dbReference type="NCBI Taxonomy" id="1150469"/>
    <lineage>
        <taxon>Bacteria</taxon>
        <taxon>Pseudomonadati</taxon>
        <taxon>Pseudomonadota</taxon>
        <taxon>Alphaproteobacteria</taxon>
        <taxon>Rhodospirillales</taxon>
        <taxon>Rhodospirillaceae</taxon>
        <taxon>Pararhodospirillum</taxon>
    </lineage>
</organism>
<dbReference type="InterPro" id="IPR000182">
    <property type="entry name" value="GNAT_dom"/>
</dbReference>
<name>H6SIP7_PARPM</name>
<evidence type="ECO:0000313" key="3">
    <source>
        <dbReference type="Proteomes" id="UP000033220"/>
    </source>
</evidence>
<dbReference type="InterPro" id="IPR016181">
    <property type="entry name" value="Acyl_CoA_acyltransferase"/>
</dbReference>
<dbReference type="STRING" id="1150469.RSPPHO_00048"/>
<dbReference type="GO" id="GO:0016747">
    <property type="term" value="F:acyltransferase activity, transferring groups other than amino-acyl groups"/>
    <property type="evidence" value="ECO:0007669"/>
    <property type="project" value="InterPro"/>
</dbReference>
<protein>
    <recommendedName>
        <fullName evidence="1">N-acetyltransferase domain-containing protein</fullName>
    </recommendedName>
</protein>
<keyword evidence="3" id="KW-1185">Reference proteome</keyword>
<proteinExistence type="predicted"/>
<feature type="domain" description="N-acetyltransferase" evidence="1">
    <location>
        <begin position="1"/>
        <end position="144"/>
    </location>
</feature>
<dbReference type="Proteomes" id="UP000033220">
    <property type="component" value="Chromosome DSM 122"/>
</dbReference>
<dbReference type="KEGG" id="rpm:RSPPHO_00048"/>
<sequence>MPFLLRQEERPEVVSLVPSWPKDRHWRAMSDPDHQYILFQDAEERVVGYVVLGGLTNGDGCLELVRMVAAPPGFGTGTAMARAVLAHAFGPLGAHRVGLSLFSDNACARRLFANVGFVLEGKLRDAVRGPRGYRSLTLMGMLRRDYQSGF</sequence>
<accession>H6SIP7</accession>
<dbReference type="Gene3D" id="3.40.630.30">
    <property type="match status" value="1"/>
</dbReference>
<dbReference type="PROSITE" id="PS51186">
    <property type="entry name" value="GNAT"/>
    <property type="match status" value="1"/>
</dbReference>
<gene>
    <name evidence="2" type="ORF">RSPPHO_00048</name>
</gene>
<dbReference type="SUPFAM" id="SSF55729">
    <property type="entry name" value="Acyl-CoA N-acyltransferases (Nat)"/>
    <property type="match status" value="1"/>
</dbReference>
<dbReference type="HOGENOM" id="CLU_013985_3_2_5"/>